<dbReference type="AlphaFoldDB" id="A0A1V0M5S3"/>
<evidence type="ECO:0000313" key="1">
    <source>
        <dbReference type="EMBL" id="ARD70230.1"/>
    </source>
</evidence>
<keyword evidence="1" id="KW-0614">Plasmid</keyword>
<evidence type="ECO:0000313" key="2">
    <source>
        <dbReference type="EMBL" id="MZZ15896.1"/>
    </source>
</evidence>
<dbReference type="GeneID" id="42592499"/>
<organism evidence="1">
    <name type="scientific">Pseudomonas aeruginosa</name>
    <dbReference type="NCBI Taxonomy" id="287"/>
    <lineage>
        <taxon>Bacteria</taxon>
        <taxon>Pseudomonadati</taxon>
        <taxon>Pseudomonadota</taxon>
        <taxon>Gammaproteobacteria</taxon>
        <taxon>Pseudomonadales</taxon>
        <taxon>Pseudomonadaceae</taxon>
        <taxon>Pseudomonas</taxon>
    </lineage>
</organism>
<sequence>MTTDKGPSFLSIFPILAKLLFSYGKRLLSVDTLVSLEKKTGAGSGERTPEEIALDQALERNPHQLQINMEPGHKPTPSIAQLLEQSAGDRLVVNEEAIRAARNAK</sequence>
<protein>
    <submittedName>
        <fullName evidence="1">Uncharacterized protein</fullName>
    </submittedName>
</protein>
<reference evidence="2" key="2">
    <citation type="submission" date="2020-01" db="EMBL/GenBank/DDBJ databases">
        <title>Bacteria Cultured from War Wounds Associated with the Conflict in Eastern Ukraine.</title>
        <authorList>
            <person name="Snesrud E."/>
            <person name="Galac M.R."/>
            <person name="Mc Gann P."/>
            <person name="Valentine K."/>
            <person name="Viacheslav K."/>
        </authorList>
    </citation>
    <scope>NUCLEOTIDE SEQUENCE</scope>
    <source>
        <strain evidence="2">VNMU148</strain>
    </source>
</reference>
<dbReference type="RefSeq" id="WP_010792544.1">
    <property type="nucleotide sequence ID" value="NZ_CAADPS010000204.1"/>
</dbReference>
<name>A0A1V0M5S3_PSEAI</name>
<proteinExistence type="predicted"/>
<dbReference type="EMBL" id="KY494864">
    <property type="protein sequence ID" value="ARD70230.1"/>
    <property type="molecule type" value="Genomic_DNA"/>
</dbReference>
<gene>
    <name evidence="2" type="ORF">GUL26_26895</name>
</gene>
<geneLocation type="plasmid" evidence="1">
    <name>pJB37</name>
</geneLocation>
<dbReference type="Proteomes" id="UP000644192">
    <property type="component" value="Unassembled WGS sequence"/>
</dbReference>
<dbReference type="EMBL" id="WXZT01000024">
    <property type="protein sequence ID" value="MZZ15896.1"/>
    <property type="molecule type" value="Genomic_DNA"/>
</dbReference>
<reference evidence="1" key="1">
    <citation type="submission" date="2017-01" db="EMBL/GenBank/DDBJ databases">
        <title>Complete nucleotide sequence of an IncP-2 blaVIM-2-harboring megaplasmid from Pseudomonas aeruginosa.</title>
        <authorList>
            <person name="Botelho J."/>
            <person name="Grosso F."/>
            <person name="Mabrouk A."/>
            <person name="Peixe L."/>
        </authorList>
    </citation>
    <scope>NUCLEOTIDE SEQUENCE</scope>
    <source>
        <strain evidence="1">FFUP_PS_37</strain>
        <plasmid evidence="1">pJB37</plasmid>
    </source>
</reference>
<accession>A0A1V0M5S3</accession>